<protein>
    <recommendedName>
        <fullName evidence="3">Thymidylate kinase</fullName>
    </recommendedName>
</protein>
<dbReference type="EMBL" id="FPBD01000006">
    <property type="protein sequence ID" value="SFU00720.1"/>
    <property type="molecule type" value="Genomic_DNA"/>
</dbReference>
<gene>
    <name evidence="1" type="ORF">SAMN05444141_106162</name>
</gene>
<name>A0A1I7CMP3_9HYPH</name>
<organism evidence="1 2">
    <name type="scientific">Pseudovibrio denitrificans</name>
    <dbReference type="NCBI Taxonomy" id="258256"/>
    <lineage>
        <taxon>Bacteria</taxon>
        <taxon>Pseudomonadati</taxon>
        <taxon>Pseudomonadota</taxon>
        <taxon>Alphaproteobacteria</taxon>
        <taxon>Hyphomicrobiales</taxon>
        <taxon>Stappiaceae</taxon>
        <taxon>Pseudovibrio</taxon>
    </lineage>
</organism>
<dbReference type="InterPro" id="IPR027417">
    <property type="entry name" value="P-loop_NTPase"/>
</dbReference>
<keyword evidence="2" id="KW-1185">Reference proteome</keyword>
<dbReference type="Proteomes" id="UP000183371">
    <property type="component" value="Unassembled WGS sequence"/>
</dbReference>
<dbReference type="AlphaFoldDB" id="A0A1I7CMP3"/>
<proteinExistence type="predicted"/>
<dbReference type="Gene3D" id="3.40.50.300">
    <property type="entry name" value="P-loop containing nucleotide triphosphate hydrolases"/>
    <property type="match status" value="1"/>
</dbReference>
<evidence type="ECO:0000313" key="2">
    <source>
        <dbReference type="Proteomes" id="UP000183371"/>
    </source>
</evidence>
<reference evidence="2" key="1">
    <citation type="submission" date="2016-10" db="EMBL/GenBank/DDBJ databases">
        <authorList>
            <person name="Varghese N."/>
            <person name="Submissions S."/>
        </authorList>
    </citation>
    <scope>NUCLEOTIDE SEQUENCE [LARGE SCALE GENOMIC DNA]</scope>
    <source>
        <strain evidence="2">DSM 17465</strain>
    </source>
</reference>
<dbReference type="SUPFAM" id="SSF52540">
    <property type="entry name" value="P-loop containing nucleoside triphosphate hydrolases"/>
    <property type="match status" value="1"/>
</dbReference>
<dbReference type="RefSeq" id="WP_054784270.1">
    <property type="nucleotide sequence ID" value="NZ_FPBD01000006.1"/>
</dbReference>
<accession>A0A1I7CMP3</accession>
<evidence type="ECO:0008006" key="3">
    <source>
        <dbReference type="Google" id="ProtNLM"/>
    </source>
</evidence>
<sequence length="202" mass="23004">MARARYIIVLGPDGSGKTTVADQLAHTLDIEGHSVTRLNFSFGILPSISTMLRRTSRSQKPEGTRNAGMVKPLSVSRASLLACWYGLDHMLGHVYLKFCPRNEIIIFARSYHDFLYQRAYINLPRIIPRLFIALGPKPDLLTTPLRDPNVIHVQKPELTDVEIKQQYTRISKRMHRYRYFSGVDATRGIKQTVLSLRALAKI</sequence>
<evidence type="ECO:0000313" key="1">
    <source>
        <dbReference type="EMBL" id="SFU00720.1"/>
    </source>
</evidence>